<keyword evidence="13" id="KW-1185">Reference proteome</keyword>
<sequence length="162" mass="18847">MNSIAIKRGRVVVFFILSVPHLSGQLPDMLQEQYQYRDIIATDLTDSYQNLVQKVHAIMTFHYLYCSSVPFLLKVDDDVAVHLDRLVADWIFDGGSQGRLYCSIHDKTAPIRNPFNKWYVPKSAWPLKYYPRYCNGPFYVMGNETVRKIAETSLKFIPFVME</sequence>
<reference evidence="12 13" key="1">
    <citation type="submission" date="2019-10" db="EMBL/GenBank/DDBJ databases">
        <title>Assembly and Annotation for the nematode Trichostrongylus colubriformis.</title>
        <authorList>
            <person name="Martin J."/>
        </authorList>
    </citation>
    <scope>NUCLEOTIDE SEQUENCE [LARGE SCALE GENOMIC DNA]</scope>
    <source>
        <strain evidence="12">G859</strain>
        <tissue evidence="12">Whole worm</tissue>
    </source>
</reference>
<evidence type="ECO:0000256" key="4">
    <source>
        <dbReference type="ARBA" id="ARBA00022679"/>
    </source>
</evidence>
<dbReference type="PANTHER" id="PTHR11214:SF3">
    <property type="entry name" value="BETA-1,3-GALACTOSYLTRANSFERASE 6"/>
    <property type="match status" value="1"/>
</dbReference>
<feature type="signal peptide" evidence="11">
    <location>
        <begin position="1"/>
        <end position="24"/>
    </location>
</feature>
<evidence type="ECO:0000256" key="5">
    <source>
        <dbReference type="ARBA" id="ARBA00022692"/>
    </source>
</evidence>
<dbReference type="EC" id="2.4.1.-" evidence="10"/>
<comment type="subcellular location">
    <subcellularLocation>
        <location evidence="1 10">Golgi apparatus membrane</location>
        <topology evidence="1 10">Single-pass type II membrane protein</topology>
    </subcellularLocation>
</comment>
<keyword evidence="9" id="KW-0472">Membrane</keyword>
<feature type="non-terminal residue" evidence="12">
    <location>
        <position position="162"/>
    </location>
</feature>
<keyword evidence="8 10" id="KW-0333">Golgi apparatus</keyword>
<dbReference type="GO" id="GO:0000139">
    <property type="term" value="C:Golgi membrane"/>
    <property type="evidence" value="ECO:0007669"/>
    <property type="project" value="UniProtKB-SubCell"/>
</dbReference>
<dbReference type="Proteomes" id="UP001331761">
    <property type="component" value="Unassembled WGS sequence"/>
</dbReference>
<gene>
    <name evidence="12" type="ORF">GCK32_018009</name>
</gene>
<evidence type="ECO:0000313" key="12">
    <source>
        <dbReference type="EMBL" id="KAK5982826.1"/>
    </source>
</evidence>
<name>A0AAN8FNX9_TRICO</name>
<dbReference type="GO" id="GO:0016758">
    <property type="term" value="F:hexosyltransferase activity"/>
    <property type="evidence" value="ECO:0007669"/>
    <property type="project" value="InterPro"/>
</dbReference>
<dbReference type="EMBL" id="WIXE01004690">
    <property type="protein sequence ID" value="KAK5982826.1"/>
    <property type="molecule type" value="Genomic_DNA"/>
</dbReference>
<comment type="similarity">
    <text evidence="2 10">Belongs to the glycosyltransferase 31 family.</text>
</comment>
<evidence type="ECO:0000256" key="10">
    <source>
        <dbReference type="RuleBase" id="RU363063"/>
    </source>
</evidence>
<dbReference type="GO" id="GO:0006493">
    <property type="term" value="P:protein O-linked glycosylation"/>
    <property type="evidence" value="ECO:0007669"/>
    <property type="project" value="TreeGrafter"/>
</dbReference>
<evidence type="ECO:0000256" key="2">
    <source>
        <dbReference type="ARBA" id="ARBA00008661"/>
    </source>
</evidence>
<keyword evidence="7" id="KW-1133">Transmembrane helix</keyword>
<accession>A0AAN8FNX9</accession>
<evidence type="ECO:0000256" key="11">
    <source>
        <dbReference type="SAM" id="SignalP"/>
    </source>
</evidence>
<proteinExistence type="inferred from homology"/>
<keyword evidence="4" id="KW-0808">Transferase</keyword>
<comment type="caution">
    <text evidence="12">The sequence shown here is derived from an EMBL/GenBank/DDBJ whole genome shotgun (WGS) entry which is preliminary data.</text>
</comment>
<keyword evidence="11" id="KW-0732">Signal</keyword>
<dbReference type="InterPro" id="IPR002659">
    <property type="entry name" value="Glyco_trans_31"/>
</dbReference>
<evidence type="ECO:0000313" key="13">
    <source>
        <dbReference type="Proteomes" id="UP001331761"/>
    </source>
</evidence>
<evidence type="ECO:0000256" key="7">
    <source>
        <dbReference type="ARBA" id="ARBA00022989"/>
    </source>
</evidence>
<feature type="chain" id="PRO_5042875451" description="Hexosyltransferase" evidence="11">
    <location>
        <begin position="25"/>
        <end position="162"/>
    </location>
</feature>
<evidence type="ECO:0000256" key="1">
    <source>
        <dbReference type="ARBA" id="ARBA00004323"/>
    </source>
</evidence>
<dbReference type="AlphaFoldDB" id="A0AAN8FNX9"/>
<keyword evidence="3 10" id="KW-0328">Glycosyltransferase</keyword>
<keyword evidence="6" id="KW-0735">Signal-anchor</keyword>
<evidence type="ECO:0000256" key="6">
    <source>
        <dbReference type="ARBA" id="ARBA00022968"/>
    </source>
</evidence>
<dbReference type="Gene3D" id="3.90.550.50">
    <property type="match status" value="1"/>
</dbReference>
<protein>
    <recommendedName>
        <fullName evidence="10">Hexosyltransferase</fullName>
        <ecNumber evidence="10">2.4.1.-</ecNumber>
    </recommendedName>
</protein>
<organism evidence="12 13">
    <name type="scientific">Trichostrongylus colubriformis</name>
    <name type="common">Black scour worm</name>
    <dbReference type="NCBI Taxonomy" id="6319"/>
    <lineage>
        <taxon>Eukaryota</taxon>
        <taxon>Metazoa</taxon>
        <taxon>Ecdysozoa</taxon>
        <taxon>Nematoda</taxon>
        <taxon>Chromadorea</taxon>
        <taxon>Rhabditida</taxon>
        <taxon>Rhabditina</taxon>
        <taxon>Rhabditomorpha</taxon>
        <taxon>Strongyloidea</taxon>
        <taxon>Trichostrongylidae</taxon>
        <taxon>Trichostrongylus</taxon>
    </lineage>
</organism>
<dbReference type="PANTHER" id="PTHR11214">
    <property type="entry name" value="BETA-1,3-N-ACETYLGLUCOSAMINYLTRANSFERASE"/>
    <property type="match status" value="1"/>
</dbReference>
<evidence type="ECO:0000256" key="3">
    <source>
        <dbReference type="ARBA" id="ARBA00022676"/>
    </source>
</evidence>
<evidence type="ECO:0000256" key="8">
    <source>
        <dbReference type="ARBA" id="ARBA00023034"/>
    </source>
</evidence>
<dbReference type="Pfam" id="PF01762">
    <property type="entry name" value="Galactosyl_T"/>
    <property type="match status" value="1"/>
</dbReference>
<evidence type="ECO:0000256" key="9">
    <source>
        <dbReference type="ARBA" id="ARBA00023136"/>
    </source>
</evidence>
<keyword evidence="5" id="KW-0812">Transmembrane</keyword>